<keyword evidence="3" id="KW-1185">Reference proteome</keyword>
<evidence type="ECO:0008006" key="4">
    <source>
        <dbReference type="Google" id="ProtNLM"/>
    </source>
</evidence>
<accession>A0A436ZXP6</accession>
<dbReference type="GeneID" id="93587819"/>
<organism evidence="2 3">
    <name type="scientific">Arthrobotrys flagrans</name>
    <name type="common">Nematode-trapping fungus</name>
    <name type="synonym">Trichothecium flagrans</name>
    <dbReference type="NCBI Taxonomy" id="97331"/>
    <lineage>
        <taxon>Eukaryota</taxon>
        <taxon>Fungi</taxon>
        <taxon>Dikarya</taxon>
        <taxon>Ascomycota</taxon>
        <taxon>Pezizomycotina</taxon>
        <taxon>Orbiliomycetes</taxon>
        <taxon>Orbiliales</taxon>
        <taxon>Orbiliaceae</taxon>
        <taxon>Arthrobotrys</taxon>
    </lineage>
</organism>
<keyword evidence="1" id="KW-0732">Signal</keyword>
<dbReference type="Proteomes" id="UP000283090">
    <property type="component" value="Unassembled WGS sequence"/>
</dbReference>
<dbReference type="EMBL" id="SAEB01000007">
    <property type="protein sequence ID" value="RVD83730.1"/>
    <property type="molecule type" value="Genomic_DNA"/>
</dbReference>
<feature type="chain" id="PRO_5019304691" description="Apple domain-containing protein" evidence="1">
    <location>
        <begin position="22"/>
        <end position="390"/>
    </location>
</feature>
<evidence type="ECO:0000313" key="3">
    <source>
        <dbReference type="Proteomes" id="UP000283090"/>
    </source>
</evidence>
<sequence>MHLSIIGTLLSVASIITPALCVPLVDTGVGRSPSLDHQLFPRAEVCTCCRPASTITLFSTKVSVTKTTETVYTTKTLTKPVTVWATATAIPVATVFTTITTVYTTTSVLEPVQGDTTTTTVWETSWVSLPEVVTSTYTPAPVTQTTYTLIGGVQFWKRDNVLVARGPKITASDCPCVNVECMTAVATTEKVTITSVSTVFRTKAAETPVSIFTTSTKWKTTTLKLTLTTLSADTITYTAIALPTEEATTVYDETFTVTYTTTLTEGPEVPVTTVVTVDASVTTDTVSFTQAAYFPSGTMIIGGHGDAPAADGETQAFAVDLCASWCAKKPECFDWAIRSDNGWPFGTRDPPTKYCVWFDAANRFDVNNMTPYLLGGFPWVTDAAVWKRIE</sequence>
<dbReference type="VEuPathDB" id="FungiDB:DFL_005508"/>
<dbReference type="RefSeq" id="XP_067489274.1">
    <property type="nucleotide sequence ID" value="XM_067634778.1"/>
</dbReference>
<evidence type="ECO:0000313" key="2">
    <source>
        <dbReference type="EMBL" id="RVD83730.1"/>
    </source>
</evidence>
<reference evidence="2 3" key="1">
    <citation type="submission" date="2019-01" db="EMBL/GenBank/DDBJ databases">
        <title>Intercellular communication is required for trap formation in the nematode-trapping fungus Duddingtonia flagrans.</title>
        <authorList>
            <person name="Youssar L."/>
            <person name="Wernet V."/>
            <person name="Hensel N."/>
            <person name="Hildebrandt H.-G."/>
            <person name="Fischer R."/>
        </authorList>
    </citation>
    <scope>NUCLEOTIDE SEQUENCE [LARGE SCALE GENOMIC DNA]</scope>
    <source>
        <strain evidence="2 3">CBS H-5679</strain>
    </source>
</reference>
<feature type="signal peptide" evidence="1">
    <location>
        <begin position="1"/>
        <end position="21"/>
    </location>
</feature>
<evidence type="ECO:0000256" key="1">
    <source>
        <dbReference type="SAM" id="SignalP"/>
    </source>
</evidence>
<name>A0A436ZXP6_ARTFL</name>
<protein>
    <recommendedName>
        <fullName evidence="4">Apple domain-containing protein</fullName>
    </recommendedName>
</protein>
<gene>
    <name evidence="2" type="ORF">DFL_005508</name>
</gene>
<dbReference type="OrthoDB" id="5425897at2759"/>
<dbReference type="AlphaFoldDB" id="A0A436ZXP6"/>
<comment type="caution">
    <text evidence="2">The sequence shown here is derived from an EMBL/GenBank/DDBJ whole genome shotgun (WGS) entry which is preliminary data.</text>
</comment>
<proteinExistence type="predicted"/>